<comment type="caution">
    <text evidence="2">The sequence shown here is derived from an EMBL/GenBank/DDBJ whole genome shotgun (WGS) entry which is preliminary data.</text>
</comment>
<name>A0A836C387_9CHLO</name>
<feature type="domain" description="PsbP C-terminal" evidence="1">
    <location>
        <begin position="53"/>
        <end position="199"/>
    </location>
</feature>
<dbReference type="GO" id="GO:0005509">
    <property type="term" value="F:calcium ion binding"/>
    <property type="evidence" value="ECO:0007669"/>
    <property type="project" value="InterPro"/>
</dbReference>
<evidence type="ECO:0000259" key="1">
    <source>
        <dbReference type="Pfam" id="PF01789"/>
    </source>
</evidence>
<keyword evidence="3" id="KW-1185">Reference proteome</keyword>
<dbReference type="PANTHER" id="PTHR31407">
    <property type="match status" value="1"/>
</dbReference>
<dbReference type="SUPFAM" id="SSF55724">
    <property type="entry name" value="Mog1p/PsbP-like"/>
    <property type="match status" value="1"/>
</dbReference>
<dbReference type="Pfam" id="PF01789">
    <property type="entry name" value="PsbP"/>
    <property type="match status" value="1"/>
</dbReference>
<dbReference type="AlphaFoldDB" id="A0A836C387"/>
<accession>A0A836C387</accession>
<dbReference type="GO" id="GO:0015979">
    <property type="term" value="P:photosynthesis"/>
    <property type="evidence" value="ECO:0007669"/>
    <property type="project" value="InterPro"/>
</dbReference>
<sequence length="202" mass="22172">MGPGVPEARAIQGMTAGRMPGVSKVPDAEGYYLYRRPEGKSGGHGVGWSEIPQYTFKVPPGWDEIPVSIADLGGTEIDLRFQSKEAGDLAVIVAPVLRFMDLGFNARVTLKEIGDPQRVIEGFAPELYGAPLNDGEVLDSSFKTQEDGGLYYYYDLSKNRLVSATATKNRVFIITISATSRQFKKHADELRAIQQSFRVAPE</sequence>
<reference evidence="2" key="1">
    <citation type="journal article" date="2020" name="bioRxiv">
        <title>Comparative genomics of Chlamydomonas.</title>
        <authorList>
            <person name="Craig R.J."/>
            <person name="Hasan A.R."/>
            <person name="Ness R.W."/>
            <person name="Keightley P.D."/>
        </authorList>
    </citation>
    <scope>NUCLEOTIDE SEQUENCE</scope>
    <source>
        <strain evidence="2">CCAP 11/70</strain>
    </source>
</reference>
<dbReference type="GO" id="GO:0019898">
    <property type="term" value="C:extrinsic component of membrane"/>
    <property type="evidence" value="ECO:0007669"/>
    <property type="project" value="InterPro"/>
</dbReference>
<dbReference type="Proteomes" id="UP000612055">
    <property type="component" value="Unassembled WGS sequence"/>
</dbReference>
<dbReference type="OrthoDB" id="496416at2759"/>
<evidence type="ECO:0000313" key="2">
    <source>
        <dbReference type="EMBL" id="KAG2497548.1"/>
    </source>
</evidence>
<dbReference type="GO" id="GO:0009654">
    <property type="term" value="C:photosystem II oxygen evolving complex"/>
    <property type="evidence" value="ECO:0007669"/>
    <property type="project" value="InterPro"/>
</dbReference>
<dbReference type="EMBL" id="JAEHOE010000013">
    <property type="protein sequence ID" value="KAG2497548.1"/>
    <property type="molecule type" value="Genomic_DNA"/>
</dbReference>
<evidence type="ECO:0000313" key="3">
    <source>
        <dbReference type="Proteomes" id="UP000612055"/>
    </source>
</evidence>
<organism evidence="2 3">
    <name type="scientific">Edaphochlamys debaryana</name>
    <dbReference type="NCBI Taxonomy" id="47281"/>
    <lineage>
        <taxon>Eukaryota</taxon>
        <taxon>Viridiplantae</taxon>
        <taxon>Chlorophyta</taxon>
        <taxon>core chlorophytes</taxon>
        <taxon>Chlorophyceae</taxon>
        <taxon>CS clade</taxon>
        <taxon>Chlamydomonadales</taxon>
        <taxon>Chlamydomonadales incertae sedis</taxon>
        <taxon>Edaphochlamys</taxon>
    </lineage>
</organism>
<dbReference type="InterPro" id="IPR002683">
    <property type="entry name" value="PsbP_C"/>
</dbReference>
<dbReference type="Gene3D" id="3.40.1000.10">
    <property type="entry name" value="Mog1/PsbP, alpha/beta/alpha sandwich"/>
    <property type="match status" value="1"/>
</dbReference>
<protein>
    <recommendedName>
        <fullName evidence="1">PsbP C-terminal domain-containing protein</fullName>
    </recommendedName>
</protein>
<proteinExistence type="predicted"/>
<dbReference type="InterPro" id="IPR016123">
    <property type="entry name" value="Mog1/PsbP_a/b/a-sand"/>
</dbReference>
<dbReference type="PANTHER" id="PTHR31407:SF38">
    <property type="entry name" value="PSBP DOMAIN-CONTAINING PROTEIN 4, CHLOROPLASTIC"/>
    <property type="match status" value="1"/>
</dbReference>
<gene>
    <name evidence="2" type="ORF">HYH03_004295</name>
</gene>